<accession>A0A9D3XHV1</accession>
<name>A0A9D3XHV1_9SAUR</name>
<evidence type="ECO:0000313" key="1">
    <source>
        <dbReference type="EMBL" id="KAH1180011.1"/>
    </source>
</evidence>
<keyword evidence="2" id="KW-1185">Reference proteome</keyword>
<gene>
    <name evidence="1" type="ORF">KIL84_006061</name>
</gene>
<organism evidence="1 2">
    <name type="scientific">Mauremys mutica</name>
    <name type="common">yellowpond turtle</name>
    <dbReference type="NCBI Taxonomy" id="74926"/>
    <lineage>
        <taxon>Eukaryota</taxon>
        <taxon>Metazoa</taxon>
        <taxon>Chordata</taxon>
        <taxon>Craniata</taxon>
        <taxon>Vertebrata</taxon>
        <taxon>Euteleostomi</taxon>
        <taxon>Archelosauria</taxon>
        <taxon>Testudinata</taxon>
        <taxon>Testudines</taxon>
        <taxon>Cryptodira</taxon>
        <taxon>Durocryptodira</taxon>
        <taxon>Testudinoidea</taxon>
        <taxon>Geoemydidae</taxon>
        <taxon>Geoemydinae</taxon>
        <taxon>Mauremys</taxon>
    </lineage>
</organism>
<protein>
    <submittedName>
        <fullName evidence="1">Uncharacterized protein</fullName>
    </submittedName>
</protein>
<evidence type="ECO:0000313" key="2">
    <source>
        <dbReference type="Proteomes" id="UP000827986"/>
    </source>
</evidence>
<proteinExistence type="predicted"/>
<reference evidence="1" key="1">
    <citation type="submission" date="2021-09" db="EMBL/GenBank/DDBJ databases">
        <title>The genome of Mauremys mutica provides insights into the evolution of semi-aquatic lifestyle.</title>
        <authorList>
            <person name="Gong S."/>
            <person name="Gao Y."/>
        </authorList>
    </citation>
    <scope>NUCLEOTIDE SEQUENCE</scope>
    <source>
        <strain evidence="1">MM-2020</strain>
        <tissue evidence="1">Muscle</tissue>
    </source>
</reference>
<dbReference type="EMBL" id="JAHDVG010000471">
    <property type="protein sequence ID" value="KAH1180011.1"/>
    <property type="molecule type" value="Genomic_DNA"/>
</dbReference>
<dbReference type="Proteomes" id="UP000827986">
    <property type="component" value="Unassembled WGS sequence"/>
</dbReference>
<comment type="caution">
    <text evidence="1">The sequence shown here is derived from an EMBL/GenBank/DDBJ whole genome shotgun (WGS) entry which is preliminary data.</text>
</comment>
<sequence>MEPVPCWGRPAAQPALSGCSCVQRASDTWCPGGHLFPSPHQALLCRRLSWGGDVTWASPSPPLGSWPSPPRGCVVEVLHLLLLCALGRGGPVLWGSSGGRPFV</sequence>
<dbReference type="AlphaFoldDB" id="A0A9D3XHV1"/>